<sequence length="71" mass="7985">MTISVADEYGTAINSETGCVGITFESFYPSYCCPGHQKFCKLWNDSTDQVILVVRLLHFLGKISSFPFTRN</sequence>
<accession>A0A016UXL9</accession>
<evidence type="ECO:0000313" key="2">
    <source>
        <dbReference type="Proteomes" id="UP000024635"/>
    </source>
</evidence>
<dbReference type="EMBL" id="JARK01001358">
    <property type="protein sequence ID" value="EYC20144.1"/>
    <property type="molecule type" value="Genomic_DNA"/>
</dbReference>
<proteinExistence type="predicted"/>
<protein>
    <submittedName>
        <fullName evidence="1">Uncharacterized protein</fullName>
    </submittedName>
</protein>
<evidence type="ECO:0000313" key="1">
    <source>
        <dbReference type="EMBL" id="EYC20144.1"/>
    </source>
</evidence>
<organism evidence="1 2">
    <name type="scientific">Ancylostoma ceylanicum</name>
    <dbReference type="NCBI Taxonomy" id="53326"/>
    <lineage>
        <taxon>Eukaryota</taxon>
        <taxon>Metazoa</taxon>
        <taxon>Ecdysozoa</taxon>
        <taxon>Nematoda</taxon>
        <taxon>Chromadorea</taxon>
        <taxon>Rhabditida</taxon>
        <taxon>Rhabditina</taxon>
        <taxon>Rhabditomorpha</taxon>
        <taxon>Strongyloidea</taxon>
        <taxon>Ancylostomatidae</taxon>
        <taxon>Ancylostomatinae</taxon>
        <taxon>Ancylostoma</taxon>
    </lineage>
</organism>
<dbReference type="AlphaFoldDB" id="A0A016UXL9"/>
<dbReference type="Proteomes" id="UP000024635">
    <property type="component" value="Unassembled WGS sequence"/>
</dbReference>
<keyword evidence="2" id="KW-1185">Reference proteome</keyword>
<reference evidence="2" key="1">
    <citation type="journal article" date="2015" name="Nat. Genet.">
        <title>The genome and transcriptome of the zoonotic hookworm Ancylostoma ceylanicum identify infection-specific gene families.</title>
        <authorList>
            <person name="Schwarz E.M."/>
            <person name="Hu Y."/>
            <person name="Antoshechkin I."/>
            <person name="Miller M.M."/>
            <person name="Sternberg P.W."/>
            <person name="Aroian R.V."/>
        </authorList>
    </citation>
    <scope>NUCLEOTIDE SEQUENCE</scope>
    <source>
        <strain evidence="2">HY135</strain>
    </source>
</reference>
<name>A0A016UXL9_9BILA</name>
<gene>
    <name evidence="1" type="primary">Acey_s0022.g472</name>
    <name evidence="1" type="ORF">Y032_0022g472</name>
</gene>
<comment type="caution">
    <text evidence="1">The sequence shown here is derived from an EMBL/GenBank/DDBJ whole genome shotgun (WGS) entry which is preliminary data.</text>
</comment>